<evidence type="ECO:0000256" key="1">
    <source>
        <dbReference type="SAM" id="Phobius"/>
    </source>
</evidence>
<keyword evidence="1" id="KW-0812">Transmembrane</keyword>
<dbReference type="RefSeq" id="WP_048043212.1">
    <property type="nucleotide sequence ID" value="NZ_CP009511.1"/>
</dbReference>
<dbReference type="AlphaFoldDB" id="A0A0E3LSA5"/>
<feature type="transmembrane region" description="Helical" evidence="1">
    <location>
        <begin position="151"/>
        <end position="172"/>
    </location>
</feature>
<evidence type="ECO:0000313" key="2">
    <source>
        <dbReference type="EMBL" id="AKB61431.1"/>
    </source>
</evidence>
<dbReference type="EMBL" id="CP009511">
    <property type="protein sequence ID" value="AKB61431.1"/>
    <property type="molecule type" value="Genomic_DNA"/>
</dbReference>
<gene>
    <name evidence="2" type="ORF">MSMAP_1446</name>
</gene>
<dbReference type="GeneID" id="24864638"/>
<organism evidence="2 3">
    <name type="scientific">Methanosarcina mazei SarPi</name>
    <dbReference type="NCBI Taxonomy" id="1434115"/>
    <lineage>
        <taxon>Archaea</taxon>
        <taxon>Methanobacteriati</taxon>
        <taxon>Methanobacteriota</taxon>
        <taxon>Stenosarchaea group</taxon>
        <taxon>Methanomicrobia</taxon>
        <taxon>Methanosarcinales</taxon>
        <taxon>Methanosarcinaceae</taxon>
        <taxon>Methanosarcina</taxon>
    </lineage>
</organism>
<keyword evidence="1" id="KW-0472">Membrane</keyword>
<dbReference type="HOGENOM" id="CLU_112756_0_0_2"/>
<proteinExistence type="predicted"/>
<protein>
    <submittedName>
        <fullName evidence="2">Uncharacterized protein</fullName>
    </submittedName>
</protein>
<dbReference type="Proteomes" id="UP000033116">
    <property type="component" value="Chromosome"/>
</dbReference>
<reference evidence="2 3" key="1">
    <citation type="submission" date="2014-07" db="EMBL/GenBank/DDBJ databases">
        <title>Methanogenic archaea and the global carbon cycle.</title>
        <authorList>
            <person name="Henriksen J.R."/>
            <person name="Luke J."/>
            <person name="Reinhart S."/>
            <person name="Benedict M.N."/>
            <person name="Youngblut N.D."/>
            <person name="Metcalf M.E."/>
            <person name="Whitaker R.J."/>
            <person name="Metcalf W.W."/>
        </authorList>
    </citation>
    <scope>NUCLEOTIDE SEQUENCE [LARGE SCALE GENOMIC DNA]</scope>
    <source>
        <strain evidence="2 3">SarPi</strain>
    </source>
</reference>
<name>A0A0E3LSA5_METMZ</name>
<accession>A0A0E3LSA5</accession>
<keyword evidence="1" id="KW-1133">Transmembrane helix</keyword>
<dbReference type="PATRIC" id="fig|1434115.4.peg.1837"/>
<evidence type="ECO:0000313" key="3">
    <source>
        <dbReference type="Proteomes" id="UP000033116"/>
    </source>
</evidence>
<feature type="transmembrane region" description="Helical" evidence="1">
    <location>
        <begin position="119"/>
        <end position="139"/>
    </location>
</feature>
<sequence>MDWGLDIFPKGTDNLYRKLNGKLMIELELHTAMQLFNSFDPAPFHEKELDREAEEYIYNTVGEFPLKKPLGIFIYLPPSEADGETEHILKKAIRNHFSYKKLLTEIELKKLLQRGRRNMTIATLFLFLCLLVIRLLSTLKEGLVHTMLSEGFTIIGWVAMWEPINVFLYGWWPVVQKRNIYRKILSMDVNIIAGSPSKVKLSDPRFSAKKIKLRADDPEFFQ</sequence>